<feature type="domain" description="Acyl-CoA oxidase/dehydrogenase middle" evidence="8">
    <location>
        <begin position="122"/>
        <end position="217"/>
    </location>
</feature>
<reference evidence="10 11" key="1">
    <citation type="submission" date="2019-01" db="EMBL/GenBank/DDBJ databases">
        <title>Ktedonosporobacter rubrisoli SCAWS-G2.</title>
        <authorList>
            <person name="Huang Y."/>
            <person name="Yan B."/>
        </authorList>
    </citation>
    <scope>NUCLEOTIDE SEQUENCE [LARGE SCALE GENOMIC DNA]</scope>
    <source>
        <strain evidence="10 11">SCAWS-G2</strain>
    </source>
</reference>
<dbReference type="PIRSF" id="PIRSF016578">
    <property type="entry name" value="HsaA"/>
    <property type="match status" value="1"/>
</dbReference>
<dbReference type="PANTHER" id="PTHR43884:SF12">
    <property type="entry name" value="ISOVALERYL-COA DEHYDROGENASE, MITOCHONDRIAL-RELATED"/>
    <property type="match status" value="1"/>
</dbReference>
<sequence>MDFELTPEQQQIQLQARQFAEQEVAPLSREADEKGIFPLPLIKRMGELGFLAGPVRQEYGGAGMDYVSYALLCEELGRVDSSVRGFLTVHASLVSLCIQDWGTEEQKHYYLPRLATGEWIGCYALTEPNAGSDAASLETTAREEGEEYVLNGEKIWITNGTSAHLAIVFASMDRSLRHKGICAFLVATDTPGFLREPMPGKELGHSASEHVHITLKECRVPKSALLGAAGDGFKVAMSALDRGRLGVAAGAVGIAQACLDACVAYTKQRRQFNQRLADFQMVQAELANMAADLEASRLLVYRAAWAKDRGLPTTQATSIAKLFATEAAMKAASQAVLLHGNRGYSNEYPVERYYRDIKGLQIYEGTSHIQRIIIARELVGRDR</sequence>
<name>A0A4P6JSJ4_KTERU</name>
<dbReference type="InterPro" id="IPR046373">
    <property type="entry name" value="Acyl-CoA_Oxase/DH_mid-dom_sf"/>
</dbReference>
<dbReference type="InterPro" id="IPR006091">
    <property type="entry name" value="Acyl-CoA_Oxase/DH_mid-dom"/>
</dbReference>
<dbReference type="Pfam" id="PF00441">
    <property type="entry name" value="Acyl-CoA_dh_1"/>
    <property type="match status" value="1"/>
</dbReference>
<dbReference type="PROSITE" id="PS00072">
    <property type="entry name" value="ACYL_COA_DH_1"/>
    <property type="match status" value="1"/>
</dbReference>
<protein>
    <submittedName>
        <fullName evidence="10">Acyl-CoA dehydrogenase</fullName>
    </submittedName>
</protein>
<keyword evidence="5 6" id="KW-0560">Oxidoreductase</keyword>
<dbReference type="InterPro" id="IPR009100">
    <property type="entry name" value="AcylCoA_DH/oxidase_NM_dom_sf"/>
</dbReference>
<evidence type="ECO:0000259" key="8">
    <source>
        <dbReference type="Pfam" id="PF02770"/>
    </source>
</evidence>
<dbReference type="InterPro" id="IPR013786">
    <property type="entry name" value="AcylCoA_DH/ox_N"/>
</dbReference>
<evidence type="ECO:0000256" key="1">
    <source>
        <dbReference type="ARBA" id="ARBA00001974"/>
    </source>
</evidence>
<comment type="similarity">
    <text evidence="2 6">Belongs to the acyl-CoA dehydrogenase family.</text>
</comment>
<evidence type="ECO:0000256" key="4">
    <source>
        <dbReference type="ARBA" id="ARBA00022827"/>
    </source>
</evidence>
<dbReference type="InterPro" id="IPR006089">
    <property type="entry name" value="Acyl-CoA_DH_CS"/>
</dbReference>
<feature type="domain" description="Acyl-CoA dehydrogenase/oxidase N-terminal" evidence="9">
    <location>
        <begin position="6"/>
        <end position="118"/>
    </location>
</feature>
<dbReference type="OrthoDB" id="9778581at2"/>
<evidence type="ECO:0000256" key="3">
    <source>
        <dbReference type="ARBA" id="ARBA00022630"/>
    </source>
</evidence>
<dbReference type="SUPFAM" id="SSF56645">
    <property type="entry name" value="Acyl-CoA dehydrogenase NM domain-like"/>
    <property type="match status" value="1"/>
</dbReference>
<dbReference type="InterPro" id="IPR009075">
    <property type="entry name" value="AcylCo_DH/oxidase_C"/>
</dbReference>
<gene>
    <name evidence="10" type="ORF">EPA93_18290</name>
</gene>
<dbReference type="PANTHER" id="PTHR43884">
    <property type="entry name" value="ACYL-COA DEHYDROGENASE"/>
    <property type="match status" value="1"/>
</dbReference>
<dbReference type="Gene3D" id="1.10.540.10">
    <property type="entry name" value="Acyl-CoA dehydrogenase/oxidase, N-terminal domain"/>
    <property type="match status" value="1"/>
</dbReference>
<evidence type="ECO:0000259" key="7">
    <source>
        <dbReference type="Pfam" id="PF00441"/>
    </source>
</evidence>
<dbReference type="Proteomes" id="UP000290365">
    <property type="component" value="Chromosome"/>
</dbReference>
<evidence type="ECO:0000313" key="10">
    <source>
        <dbReference type="EMBL" id="QBD77836.1"/>
    </source>
</evidence>
<dbReference type="GO" id="GO:0003995">
    <property type="term" value="F:acyl-CoA dehydrogenase activity"/>
    <property type="evidence" value="ECO:0007669"/>
    <property type="project" value="InterPro"/>
</dbReference>
<evidence type="ECO:0000256" key="6">
    <source>
        <dbReference type="RuleBase" id="RU362125"/>
    </source>
</evidence>
<evidence type="ECO:0000256" key="5">
    <source>
        <dbReference type="ARBA" id="ARBA00023002"/>
    </source>
</evidence>
<evidence type="ECO:0000313" key="11">
    <source>
        <dbReference type="Proteomes" id="UP000290365"/>
    </source>
</evidence>
<keyword evidence="3 6" id="KW-0285">Flavoprotein</keyword>
<dbReference type="InterPro" id="IPR037069">
    <property type="entry name" value="AcylCoA_DH/ox_N_sf"/>
</dbReference>
<dbReference type="SUPFAM" id="SSF47203">
    <property type="entry name" value="Acyl-CoA dehydrogenase C-terminal domain-like"/>
    <property type="match status" value="1"/>
</dbReference>
<dbReference type="KEGG" id="kbs:EPA93_18290"/>
<keyword evidence="4 6" id="KW-0274">FAD</keyword>
<dbReference type="InterPro" id="IPR036250">
    <property type="entry name" value="AcylCo_DH-like_C"/>
</dbReference>
<evidence type="ECO:0000256" key="2">
    <source>
        <dbReference type="ARBA" id="ARBA00009347"/>
    </source>
</evidence>
<evidence type="ECO:0000259" key="9">
    <source>
        <dbReference type="Pfam" id="PF02771"/>
    </source>
</evidence>
<dbReference type="Gene3D" id="2.40.110.10">
    <property type="entry name" value="Butyryl-CoA Dehydrogenase, subunit A, domain 2"/>
    <property type="match status" value="1"/>
</dbReference>
<keyword evidence="11" id="KW-1185">Reference proteome</keyword>
<dbReference type="GO" id="GO:0050660">
    <property type="term" value="F:flavin adenine dinucleotide binding"/>
    <property type="evidence" value="ECO:0007669"/>
    <property type="project" value="InterPro"/>
</dbReference>
<dbReference type="FunFam" id="1.20.140.10:FF:000004">
    <property type="entry name" value="Acyl-CoA dehydrogenase FadE25"/>
    <property type="match status" value="1"/>
</dbReference>
<comment type="cofactor">
    <cofactor evidence="1 6">
        <name>FAD</name>
        <dbReference type="ChEBI" id="CHEBI:57692"/>
    </cofactor>
</comment>
<dbReference type="Gene3D" id="1.20.140.10">
    <property type="entry name" value="Butyryl-CoA Dehydrogenase, subunit A, domain 3"/>
    <property type="match status" value="1"/>
</dbReference>
<dbReference type="RefSeq" id="WP_129888889.1">
    <property type="nucleotide sequence ID" value="NZ_CP035758.1"/>
</dbReference>
<dbReference type="FunFam" id="1.10.540.10:FF:000002">
    <property type="entry name" value="Acyl-CoA dehydrogenase FadE19"/>
    <property type="match status" value="1"/>
</dbReference>
<accession>A0A4P6JSJ4</accession>
<proteinExistence type="inferred from homology"/>
<dbReference type="AlphaFoldDB" id="A0A4P6JSJ4"/>
<organism evidence="10 11">
    <name type="scientific">Ktedonosporobacter rubrisoli</name>
    <dbReference type="NCBI Taxonomy" id="2509675"/>
    <lineage>
        <taxon>Bacteria</taxon>
        <taxon>Bacillati</taxon>
        <taxon>Chloroflexota</taxon>
        <taxon>Ktedonobacteria</taxon>
        <taxon>Ktedonobacterales</taxon>
        <taxon>Ktedonosporobacteraceae</taxon>
        <taxon>Ktedonosporobacter</taxon>
    </lineage>
</organism>
<feature type="domain" description="Acyl-CoA dehydrogenase/oxidase C-terminal" evidence="7">
    <location>
        <begin position="230"/>
        <end position="378"/>
    </location>
</feature>
<dbReference type="Pfam" id="PF02770">
    <property type="entry name" value="Acyl-CoA_dh_M"/>
    <property type="match status" value="1"/>
</dbReference>
<dbReference type="Pfam" id="PF02771">
    <property type="entry name" value="Acyl-CoA_dh_N"/>
    <property type="match status" value="1"/>
</dbReference>
<dbReference type="EMBL" id="CP035758">
    <property type="protein sequence ID" value="QBD77836.1"/>
    <property type="molecule type" value="Genomic_DNA"/>
</dbReference>
<dbReference type="FunFam" id="2.40.110.10:FF:000001">
    <property type="entry name" value="Acyl-CoA dehydrogenase, mitochondrial"/>
    <property type="match status" value="1"/>
</dbReference>